<dbReference type="AlphaFoldDB" id="A0A1A9V6P8"/>
<keyword evidence="4" id="KW-1185">Reference proteome</keyword>
<accession>A0A1A9V6P8</accession>
<dbReference type="Proteomes" id="UP000078200">
    <property type="component" value="Unassembled WGS sequence"/>
</dbReference>
<dbReference type="VEuPathDB" id="VectorBase:GAUT027680"/>
<name>A0A1A9V6P8_GLOAU</name>
<feature type="transmembrane region" description="Helical" evidence="2">
    <location>
        <begin position="84"/>
        <end position="105"/>
    </location>
</feature>
<dbReference type="EnsemblMetazoa" id="GAUT027680-RA">
    <property type="protein sequence ID" value="GAUT027680-PA"/>
    <property type="gene ID" value="GAUT027680"/>
</dbReference>
<keyword evidence="2" id="KW-1133">Transmembrane helix</keyword>
<keyword evidence="2" id="KW-0812">Transmembrane</keyword>
<proteinExistence type="predicted"/>
<keyword evidence="2" id="KW-0472">Membrane</keyword>
<feature type="transmembrane region" description="Helical" evidence="2">
    <location>
        <begin position="177"/>
        <end position="202"/>
    </location>
</feature>
<feature type="region of interest" description="Disordered" evidence="1">
    <location>
        <begin position="1"/>
        <end position="26"/>
    </location>
</feature>
<evidence type="ECO:0000256" key="1">
    <source>
        <dbReference type="SAM" id="MobiDB-lite"/>
    </source>
</evidence>
<sequence>MSAPVGPKKPDPCTKGNESSPHRMKNAPADLPMPASFLGFHHQSQDFSVELGGCCMTEQNFLLQSYSSPRGVSYVVSLKKHVKVLLPTMTMSVALFVMTAVTNYFNNFNFAAAMTITAFVATMTITALIAAMTVSMAIFMNNLNVFNVSAMSAGMITAAITTAMTVAFIMRDNFNNFYILIITVIMMFMIVIMAAAITSATVE</sequence>
<reference evidence="3" key="1">
    <citation type="submission" date="2020-05" db="UniProtKB">
        <authorList>
            <consortium name="EnsemblMetazoa"/>
        </authorList>
    </citation>
    <scope>IDENTIFICATION</scope>
    <source>
        <strain evidence="3">TTRI</strain>
    </source>
</reference>
<evidence type="ECO:0000313" key="3">
    <source>
        <dbReference type="EnsemblMetazoa" id="GAUT027680-PA"/>
    </source>
</evidence>
<evidence type="ECO:0000256" key="2">
    <source>
        <dbReference type="SAM" id="Phobius"/>
    </source>
</evidence>
<feature type="transmembrane region" description="Helical" evidence="2">
    <location>
        <begin position="111"/>
        <end position="139"/>
    </location>
</feature>
<feature type="transmembrane region" description="Helical" evidence="2">
    <location>
        <begin position="151"/>
        <end position="171"/>
    </location>
</feature>
<protein>
    <submittedName>
        <fullName evidence="3">Uncharacterized protein</fullName>
    </submittedName>
</protein>
<evidence type="ECO:0000313" key="4">
    <source>
        <dbReference type="Proteomes" id="UP000078200"/>
    </source>
</evidence>
<organism evidence="3 4">
    <name type="scientific">Glossina austeni</name>
    <name type="common">Savannah tsetse fly</name>
    <dbReference type="NCBI Taxonomy" id="7395"/>
    <lineage>
        <taxon>Eukaryota</taxon>
        <taxon>Metazoa</taxon>
        <taxon>Ecdysozoa</taxon>
        <taxon>Arthropoda</taxon>
        <taxon>Hexapoda</taxon>
        <taxon>Insecta</taxon>
        <taxon>Pterygota</taxon>
        <taxon>Neoptera</taxon>
        <taxon>Endopterygota</taxon>
        <taxon>Diptera</taxon>
        <taxon>Brachycera</taxon>
        <taxon>Muscomorpha</taxon>
        <taxon>Hippoboscoidea</taxon>
        <taxon>Glossinidae</taxon>
        <taxon>Glossina</taxon>
    </lineage>
</organism>